<keyword evidence="2" id="KW-0812">Transmembrane</keyword>
<evidence type="ECO:0000313" key="4">
    <source>
        <dbReference type="Proteomes" id="UP000320390"/>
    </source>
</evidence>
<dbReference type="EMBL" id="CP036434">
    <property type="protein sequence ID" value="QDV09600.1"/>
    <property type="molecule type" value="Genomic_DNA"/>
</dbReference>
<keyword evidence="2" id="KW-1133">Transmembrane helix</keyword>
<reference evidence="3 4" key="1">
    <citation type="submission" date="2019-02" db="EMBL/GenBank/DDBJ databases">
        <title>Deep-cultivation of Planctomycetes and their phenomic and genomic characterization uncovers novel biology.</title>
        <authorList>
            <person name="Wiegand S."/>
            <person name="Jogler M."/>
            <person name="Boedeker C."/>
            <person name="Pinto D."/>
            <person name="Vollmers J."/>
            <person name="Rivas-Marin E."/>
            <person name="Kohn T."/>
            <person name="Peeters S.H."/>
            <person name="Heuer A."/>
            <person name="Rast P."/>
            <person name="Oberbeckmann S."/>
            <person name="Bunk B."/>
            <person name="Jeske O."/>
            <person name="Meyerdierks A."/>
            <person name="Storesund J.E."/>
            <person name="Kallscheuer N."/>
            <person name="Luecker S."/>
            <person name="Lage O.M."/>
            <person name="Pohl T."/>
            <person name="Merkel B.J."/>
            <person name="Hornburger P."/>
            <person name="Mueller R.-W."/>
            <person name="Bruemmer F."/>
            <person name="Labrenz M."/>
            <person name="Spormann A.M."/>
            <person name="Op den Camp H."/>
            <person name="Overmann J."/>
            <person name="Amann R."/>
            <person name="Jetten M.S.M."/>
            <person name="Mascher T."/>
            <person name="Medema M.H."/>
            <person name="Devos D.P."/>
            <person name="Kaster A.-K."/>
            <person name="Ovreas L."/>
            <person name="Rohde M."/>
            <person name="Galperin M.Y."/>
            <person name="Jogler C."/>
        </authorList>
    </citation>
    <scope>NUCLEOTIDE SEQUENCE [LARGE SCALE GENOMIC DNA]</scope>
    <source>
        <strain evidence="3 4">Poly30</strain>
    </source>
</reference>
<feature type="transmembrane region" description="Helical" evidence="2">
    <location>
        <begin position="124"/>
        <end position="142"/>
    </location>
</feature>
<dbReference type="Proteomes" id="UP000320390">
    <property type="component" value="Chromosome"/>
</dbReference>
<feature type="region of interest" description="Disordered" evidence="1">
    <location>
        <begin position="31"/>
        <end position="62"/>
    </location>
</feature>
<accession>A0A518EZT5</accession>
<feature type="transmembrane region" description="Helical" evidence="2">
    <location>
        <begin position="148"/>
        <end position="166"/>
    </location>
</feature>
<keyword evidence="2" id="KW-0472">Membrane</keyword>
<protein>
    <submittedName>
        <fullName evidence="3">Uncharacterized protein</fullName>
    </submittedName>
</protein>
<evidence type="ECO:0000256" key="2">
    <source>
        <dbReference type="SAM" id="Phobius"/>
    </source>
</evidence>
<dbReference type="AlphaFoldDB" id="A0A518EZT5"/>
<gene>
    <name evidence="3" type="ORF">Poly30_51580</name>
</gene>
<feature type="transmembrane region" description="Helical" evidence="2">
    <location>
        <begin position="102"/>
        <end position="119"/>
    </location>
</feature>
<feature type="transmembrane region" description="Helical" evidence="2">
    <location>
        <begin position="66"/>
        <end position="90"/>
    </location>
</feature>
<organism evidence="3 4">
    <name type="scientific">Saltatorellus ferox</name>
    <dbReference type="NCBI Taxonomy" id="2528018"/>
    <lineage>
        <taxon>Bacteria</taxon>
        <taxon>Pseudomonadati</taxon>
        <taxon>Planctomycetota</taxon>
        <taxon>Planctomycetia</taxon>
        <taxon>Planctomycetia incertae sedis</taxon>
        <taxon>Saltatorellus</taxon>
    </lineage>
</organism>
<evidence type="ECO:0000313" key="3">
    <source>
        <dbReference type="EMBL" id="QDV09600.1"/>
    </source>
</evidence>
<sequence length="187" mass="20037">MELAEMWEQPLTSIDRQIIFDELDGRGYRTKSLPLPPPDLGPGDVSASDSEHEAPPSDEERARSDIGVGVAAALFVSSMTLLIAFVIGPLESGGLAEATSRTLQLISAAVFGLLAFGIYRRSRVAAGLALGLYALDRFLVLWELVEGRAVGAGGMVASFFILLGLVKGLRGTLLHHRIEKDVHPESL</sequence>
<proteinExistence type="predicted"/>
<feature type="compositionally biased region" description="Basic and acidic residues" evidence="1">
    <location>
        <begin position="49"/>
        <end position="62"/>
    </location>
</feature>
<keyword evidence="4" id="KW-1185">Reference proteome</keyword>
<name>A0A518EZT5_9BACT</name>
<evidence type="ECO:0000256" key="1">
    <source>
        <dbReference type="SAM" id="MobiDB-lite"/>
    </source>
</evidence>